<dbReference type="InterPro" id="IPR035076">
    <property type="entry name" value="Toxin/TOLIP"/>
</dbReference>
<comment type="subcellular location">
    <subcellularLocation>
        <location evidence="1">Cell membrane</location>
    </subcellularLocation>
    <subcellularLocation>
        <location evidence="2">Secreted</location>
    </subcellularLocation>
</comment>
<dbReference type="PANTHER" id="PTHR16983:SF30">
    <property type="entry name" value="LYMPHOCYTE ANTIGEN 6 COMPLEX, LOCUS E-RELATED"/>
    <property type="match status" value="1"/>
</dbReference>
<dbReference type="CDD" id="cd23543">
    <property type="entry name" value="TFP_LU_ECD_Ly6E"/>
    <property type="match status" value="1"/>
</dbReference>
<evidence type="ECO:0000259" key="10">
    <source>
        <dbReference type="SMART" id="SM00134"/>
    </source>
</evidence>
<keyword evidence="4" id="KW-0964">Secreted</keyword>
<evidence type="ECO:0000256" key="8">
    <source>
        <dbReference type="ARBA" id="ARBA00023180"/>
    </source>
</evidence>
<dbReference type="RefSeq" id="XP_015284747.1">
    <property type="nucleotide sequence ID" value="XM_015429261.1"/>
</dbReference>
<keyword evidence="3" id="KW-1003">Cell membrane</keyword>
<keyword evidence="5 9" id="KW-0732">Signal</keyword>
<sequence>MKGTLAALIAVLLCVERASSLVCFHCDSMDSNWDCLSMKTCKDTDKYCITKYIGGGYGENRKQSISKGCSATCPEAGLDLGVMAFSIKCCEHSFCNTSGAVGVKSSFTALAVGTLASLLYIFGAKL</sequence>
<keyword evidence="11" id="KW-1185">Reference proteome</keyword>
<name>A0ABM1LFL0_GEKJA</name>
<dbReference type="GeneID" id="107125801"/>
<evidence type="ECO:0000256" key="7">
    <source>
        <dbReference type="ARBA" id="ARBA00023157"/>
    </source>
</evidence>
<evidence type="ECO:0000256" key="1">
    <source>
        <dbReference type="ARBA" id="ARBA00004236"/>
    </source>
</evidence>
<organism evidence="11 12">
    <name type="scientific">Gekko japonicus</name>
    <name type="common">Schlegel's Japanese gecko</name>
    <dbReference type="NCBI Taxonomy" id="146911"/>
    <lineage>
        <taxon>Eukaryota</taxon>
        <taxon>Metazoa</taxon>
        <taxon>Chordata</taxon>
        <taxon>Craniata</taxon>
        <taxon>Vertebrata</taxon>
        <taxon>Euteleostomi</taxon>
        <taxon>Lepidosauria</taxon>
        <taxon>Squamata</taxon>
        <taxon>Bifurcata</taxon>
        <taxon>Gekkota</taxon>
        <taxon>Gekkonidae</taxon>
        <taxon>Gekkoninae</taxon>
        <taxon>Gekko</taxon>
    </lineage>
</organism>
<dbReference type="Proteomes" id="UP000694871">
    <property type="component" value="Unplaced"/>
</dbReference>
<dbReference type="Pfam" id="PF00087">
    <property type="entry name" value="Toxin_TOLIP"/>
    <property type="match status" value="1"/>
</dbReference>
<dbReference type="Gene3D" id="2.10.60.10">
    <property type="entry name" value="CD59"/>
    <property type="match status" value="1"/>
</dbReference>
<evidence type="ECO:0000256" key="9">
    <source>
        <dbReference type="SAM" id="SignalP"/>
    </source>
</evidence>
<evidence type="ECO:0000256" key="4">
    <source>
        <dbReference type="ARBA" id="ARBA00022525"/>
    </source>
</evidence>
<dbReference type="SUPFAM" id="SSF57302">
    <property type="entry name" value="Snake toxin-like"/>
    <property type="match status" value="1"/>
</dbReference>
<accession>A0ABM1LFL0</accession>
<feature type="domain" description="UPAR/Ly6" evidence="10">
    <location>
        <begin position="21"/>
        <end position="110"/>
    </location>
</feature>
<keyword evidence="6" id="KW-0472">Membrane</keyword>
<keyword evidence="7" id="KW-1015">Disulfide bond</keyword>
<dbReference type="SMART" id="SM00134">
    <property type="entry name" value="LU"/>
    <property type="match status" value="1"/>
</dbReference>
<feature type="signal peptide" evidence="9">
    <location>
        <begin position="1"/>
        <end position="20"/>
    </location>
</feature>
<reference evidence="12" key="1">
    <citation type="submission" date="2025-08" db="UniProtKB">
        <authorList>
            <consortium name="RefSeq"/>
        </authorList>
    </citation>
    <scope>IDENTIFICATION</scope>
</reference>
<dbReference type="InterPro" id="IPR016054">
    <property type="entry name" value="LY6_UPA_recep-like"/>
</dbReference>
<evidence type="ECO:0000256" key="3">
    <source>
        <dbReference type="ARBA" id="ARBA00022475"/>
    </source>
</evidence>
<proteinExistence type="predicted"/>
<dbReference type="InterPro" id="IPR051110">
    <property type="entry name" value="Ly-6/neurotoxin-like_GPI-ap"/>
</dbReference>
<dbReference type="InterPro" id="IPR045860">
    <property type="entry name" value="Snake_toxin-like_sf"/>
</dbReference>
<evidence type="ECO:0000313" key="12">
    <source>
        <dbReference type="RefSeq" id="XP_015284747.1"/>
    </source>
</evidence>
<feature type="chain" id="PRO_5045664559" evidence="9">
    <location>
        <begin position="21"/>
        <end position="126"/>
    </location>
</feature>
<evidence type="ECO:0000256" key="2">
    <source>
        <dbReference type="ARBA" id="ARBA00004613"/>
    </source>
</evidence>
<evidence type="ECO:0000313" key="11">
    <source>
        <dbReference type="Proteomes" id="UP000694871"/>
    </source>
</evidence>
<gene>
    <name evidence="12" type="primary">LOC107125801</name>
</gene>
<keyword evidence="8" id="KW-0325">Glycoprotein</keyword>
<protein>
    <submittedName>
        <fullName evidence="12">Lymphocyte antigen 6E-like</fullName>
    </submittedName>
</protein>
<evidence type="ECO:0000256" key="5">
    <source>
        <dbReference type="ARBA" id="ARBA00022729"/>
    </source>
</evidence>
<dbReference type="PANTHER" id="PTHR16983">
    <property type="entry name" value="UPAR/LY6 DOMAIN-CONTAINING PROTEIN"/>
    <property type="match status" value="1"/>
</dbReference>
<evidence type="ECO:0000256" key="6">
    <source>
        <dbReference type="ARBA" id="ARBA00023136"/>
    </source>
</evidence>